<dbReference type="InterPro" id="IPR013381">
    <property type="entry name" value="CRISPR-assoc_prot_Cse1"/>
</dbReference>
<sequence>MKGRMKMSDRKFNLVTDPWIKVIEKGTNQEKAVSLIKLFQNAHDYRDLAGEMRSQDLAILRFLLAILTTVYSRFNANNEPYDWLTIDENTMQVSQSVDEDDYDQEDENDLLDTWKTLYQNGNGHFTGIVTKYLKRYEDHFCLFGEHPFYQVTESEYNQFVPTKKQIKAGKGPGTVAVKQINRQISESANTPAVFSPKAGEFKNDIKLDEFVRWLITYQNFTGVTDKTKIKTTEKFSVSRGWLYQLNSVYAAGNTIFQTLMLNLVLMRKGKMYYPQKPVWEYESVEDYVNKRKEQQIPDNIAEIYTSWSRILHIDWHQGERPTIFSAGIPMFDSQDAFIEPMTIWRIDKKSNRYKPAVKWLRSLGTAMWRNFGQYVNVNGTDDMHEPGIVEWLNLLKNKGIIPYNSHLTLAAATLVSDGNATSQAPAAEVYDDMHINADVLFDKRNPNYWPKRIEDTIELTQIIGKDFWQFAMKIGQIRNSDAAPFANRLSSKFYESLNEPFKAWLAHLTNHDDREREIELWKETLRKLVLDAASQVIQASSPRDIRGLVDDKGIVNNIFTANNHLRYKLQVDLKIERKG</sequence>
<reference evidence="1 2" key="1">
    <citation type="journal article" date="2015" name="Genome Announc.">
        <title>Expanding the biotechnology potential of lactobacilli through comparative genomics of 213 strains and associated genera.</title>
        <authorList>
            <person name="Sun Z."/>
            <person name="Harris H.M."/>
            <person name="McCann A."/>
            <person name="Guo C."/>
            <person name="Argimon S."/>
            <person name="Zhang W."/>
            <person name="Yang X."/>
            <person name="Jeffery I.B."/>
            <person name="Cooney J.C."/>
            <person name="Kagawa T.F."/>
            <person name="Liu W."/>
            <person name="Song Y."/>
            <person name="Salvetti E."/>
            <person name="Wrobel A."/>
            <person name="Rasinkangas P."/>
            <person name="Parkhill J."/>
            <person name="Rea M.C."/>
            <person name="O'Sullivan O."/>
            <person name="Ritari J."/>
            <person name="Douillard F.P."/>
            <person name="Paul Ross R."/>
            <person name="Yang R."/>
            <person name="Briner A.E."/>
            <person name="Felis G.E."/>
            <person name="de Vos W.M."/>
            <person name="Barrangou R."/>
            <person name="Klaenhammer T.R."/>
            <person name="Caufield P.W."/>
            <person name="Cui Y."/>
            <person name="Zhang H."/>
            <person name="O'Toole P.W."/>
        </authorList>
    </citation>
    <scope>NUCLEOTIDE SEQUENCE [LARGE SCALE GENOMIC DNA]</scope>
    <source>
        <strain evidence="1 2">DSM 20587</strain>
    </source>
</reference>
<dbReference type="Gene3D" id="1.10.132.100">
    <property type="match status" value="1"/>
</dbReference>
<evidence type="ECO:0000313" key="1">
    <source>
        <dbReference type="EMBL" id="KRM53049.1"/>
    </source>
</evidence>
<dbReference type="Proteomes" id="UP000051164">
    <property type="component" value="Unassembled WGS sequence"/>
</dbReference>
<proteinExistence type="predicted"/>
<name>A0A8E1RJL3_LENKE</name>
<accession>A0A8E1RJL3</accession>
<dbReference type="EMBL" id="AYYV01000023">
    <property type="protein sequence ID" value="KRM53049.1"/>
    <property type="molecule type" value="Genomic_DNA"/>
</dbReference>
<evidence type="ECO:0008006" key="3">
    <source>
        <dbReference type="Google" id="ProtNLM"/>
    </source>
</evidence>
<evidence type="ECO:0000313" key="2">
    <source>
        <dbReference type="Proteomes" id="UP000051164"/>
    </source>
</evidence>
<organism evidence="1 2">
    <name type="scientific">Lentilactobacillus kefiri DSM 20587 = JCM 5818</name>
    <dbReference type="NCBI Taxonomy" id="1423764"/>
    <lineage>
        <taxon>Bacteria</taxon>
        <taxon>Bacillati</taxon>
        <taxon>Bacillota</taxon>
        <taxon>Bacilli</taxon>
        <taxon>Lactobacillales</taxon>
        <taxon>Lactobacillaceae</taxon>
        <taxon>Lentilactobacillus</taxon>
    </lineage>
</organism>
<dbReference type="Pfam" id="PF09481">
    <property type="entry name" value="CRISPR_Cse1"/>
    <property type="match status" value="1"/>
</dbReference>
<gene>
    <name evidence="1" type="ORF">FC95_GL000936</name>
</gene>
<comment type="caution">
    <text evidence="1">The sequence shown here is derived from an EMBL/GenBank/DDBJ whole genome shotgun (WGS) entry which is preliminary data.</text>
</comment>
<protein>
    <recommendedName>
        <fullName evidence="3">CRISPR-associated protein, Cse1 family</fullName>
    </recommendedName>
</protein>
<dbReference type="AlphaFoldDB" id="A0A8E1RJL3"/>